<dbReference type="Proteomes" id="UP000327157">
    <property type="component" value="Unassembled WGS sequence"/>
</dbReference>
<dbReference type="AlphaFoldDB" id="A0A5N5H078"/>
<dbReference type="InterPro" id="IPR025558">
    <property type="entry name" value="DUF4283"/>
</dbReference>
<name>A0A5N5H078_9ROSA</name>
<dbReference type="PANTHER" id="PTHR31286">
    <property type="entry name" value="GLYCINE-RICH CELL WALL STRUCTURAL PROTEIN 1.8-LIKE"/>
    <property type="match status" value="1"/>
</dbReference>
<dbReference type="EMBL" id="SMOL01000294">
    <property type="protein sequence ID" value="KAB2620717.1"/>
    <property type="molecule type" value="Genomic_DNA"/>
</dbReference>
<comment type="caution">
    <text evidence="2">The sequence shown here is derived from an EMBL/GenBank/DDBJ whole genome shotgun (WGS) entry which is preliminary data.</text>
</comment>
<organism evidence="2 3">
    <name type="scientific">Pyrus ussuriensis x Pyrus communis</name>
    <dbReference type="NCBI Taxonomy" id="2448454"/>
    <lineage>
        <taxon>Eukaryota</taxon>
        <taxon>Viridiplantae</taxon>
        <taxon>Streptophyta</taxon>
        <taxon>Embryophyta</taxon>
        <taxon>Tracheophyta</taxon>
        <taxon>Spermatophyta</taxon>
        <taxon>Magnoliopsida</taxon>
        <taxon>eudicotyledons</taxon>
        <taxon>Gunneridae</taxon>
        <taxon>Pentapetalae</taxon>
        <taxon>rosids</taxon>
        <taxon>fabids</taxon>
        <taxon>Rosales</taxon>
        <taxon>Rosaceae</taxon>
        <taxon>Amygdaloideae</taxon>
        <taxon>Maleae</taxon>
        <taxon>Pyrus</taxon>
    </lineage>
</organism>
<reference evidence="2 3" key="1">
    <citation type="submission" date="2019-09" db="EMBL/GenBank/DDBJ databases">
        <authorList>
            <person name="Ou C."/>
        </authorList>
    </citation>
    <scope>NUCLEOTIDE SEQUENCE [LARGE SCALE GENOMIC DNA]</scope>
    <source>
        <strain evidence="2">S2</strain>
        <tissue evidence="2">Leaf</tissue>
    </source>
</reference>
<gene>
    <name evidence="2" type="ORF">D8674_037697</name>
</gene>
<dbReference type="OrthoDB" id="1164717at2759"/>
<evidence type="ECO:0000313" key="3">
    <source>
        <dbReference type="Proteomes" id="UP000327157"/>
    </source>
</evidence>
<reference evidence="2 3" key="2">
    <citation type="submission" date="2019-11" db="EMBL/GenBank/DDBJ databases">
        <title>A de novo genome assembly of a pear dwarfing rootstock.</title>
        <authorList>
            <person name="Wang F."/>
            <person name="Wang J."/>
            <person name="Li S."/>
            <person name="Zhang Y."/>
            <person name="Fang M."/>
            <person name="Ma L."/>
            <person name="Zhao Y."/>
            <person name="Jiang S."/>
        </authorList>
    </citation>
    <scope>NUCLEOTIDE SEQUENCE [LARGE SCALE GENOMIC DNA]</scope>
    <source>
        <strain evidence="2">S2</strain>
        <tissue evidence="2">Leaf</tissue>
    </source>
</reference>
<proteinExistence type="predicted"/>
<evidence type="ECO:0000259" key="1">
    <source>
        <dbReference type="Pfam" id="PF14111"/>
    </source>
</evidence>
<protein>
    <recommendedName>
        <fullName evidence="1">DUF4283 domain-containing protein</fullName>
    </recommendedName>
</protein>
<accession>A0A5N5H078</accession>
<dbReference type="InterPro" id="IPR040256">
    <property type="entry name" value="At4g02000-like"/>
</dbReference>
<dbReference type="PANTHER" id="PTHR31286:SF99">
    <property type="entry name" value="DUF4283 DOMAIN-CONTAINING PROTEIN"/>
    <property type="match status" value="1"/>
</dbReference>
<keyword evidence="3" id="KW-1185">Reference proteome</keyword>
<sequence>MDPATNSPLEPLPKMDFKAKLMGLVNANPRMEGIPCEETDQFKIGDGDFETYEETLGPCIKFTDSVKSRLLRPWRNAIIIKIMGKSHTHNFILGRRFSLIDLENNFFIVKFGLESDMKNVLCGGPWIIAGQYLVMQKWRAGFDPHSEIVGLHVEWFNPEAMKRIGDLIGTTFRVDAHTASQVRGKYARVCVELDLTKSLIANVKVENCWYVVEYEGLHLVCFNYGCYGHRREQCPSLIRKQATTPVPDAETI</sequence>
<evidence type="ECO:0000313" key="2">
    <source>
        <dbReference type="EMBL" id="KAB2620717.1"/>
    </source>
</evidence>
<feature type="domain" description="DUF4283" evidence="1">
    <location>
        <begin position="93"/>
        <end position="145"/>
    </location>
</feature>
<dbReference type="Pfam" id="PF14111">
    <property type="entry name" value="DUF4283"/>
    <property type="match status" value="1"/>
</dbReference>